<gene>
    <name evidence="9" type="ORF">Pmani_016467</name>
</gene>
<dbReference type="GO" id="GO:0005337">
    <property type="term" value="F:nucleoside transmembrane transporter activity"/>
    <property type="evidence" value="ECO:0007669"/>
    <property type="project" value="InterPro"/>
</dbReference>
<evidence type="ECO:0000256" key="4">
    <source>
        <dbReference type="ARBA" id="ARBA00022692"/>
    </source>
</evidence>
<evidence type="ECO:0008006" key="11">
    <source>
        <dbReference type="Google" id="ProtNLM"/>
    </source>
</evidence>
<feature type="transmembrane region" description="Helical" evidence="8">
    <location>
        <begin position="174"/>
        <end position="194"/>
    </location>
</feature>
<organism evidence="9 10">
    <name type="scientific">Petrolisthes manimaculis</name>
    <dbReference type="NCBI Taxonomy" id="1843537"/>
    <lineage>
        <taxon>Eukaryota</taxon>
        <taxon>Metazoa</taxon>
        <taxon>Ecdysozoa</taxon>
        <taxon>Arthropoda</taxon>
        <taxon>Crustacea</taxon>
        <taxon>Multicrustacea</taxon>
        <taxon>Malacostraca</taxon>
        <taxon>Eumalacostraca</taxon>
        <taxon>Eucarida</taxon>
        <taxon>Decapoda</taxon>
        <taxon>Pleocyemata</taxon>
        <taxon>Anomura</taxon>
        <taxon>Galatheoidea</taxon>
        <taxon>Porcellanidae</taxon>
        <taxon>Petrolisthes</taxon>
    </lineage>
</organism>
<feature type="transmembrane region" description="Helical" evidence="8">
    <location>
        <begin position="434"/>
        <end position="457"/>
    </location>
</feature>
<dbReference type="EMBL" id="JAWZYT010001445">
    <property type="protein sequence ID" value="KAK4312074.1"/>
    <property type="molecule type" value="Genomic_DNA"/>
</dbReference>
<dbReference type="InterPro" id="IPR036259">
    <property type="entry name" value="MFS_trans_sf"/>
</dbReference>
<feature type="transmembrane region" description="Helical" evidence="8">
    <location>
        <begin position="269"/>
        <end position="290"/>
    </location>
</feature>
<feature type="transmembrane region" description="Helical" evidence="8">
    <location>
        <begin position="97"/>
        <end position="122"/>
    </location>
</feature>
<sequence length="518" mass="58097">MPSTINMYSEGDQLSAPLASVEDLSRVNTPGGSPSPHPRQRHPALSDPNWEPPPDISLTTPLNPRASLETPLEPTALTPLHFSPEDEERGPPDRYRLVFLTLVLHGVGTLMPWNMYITAYNYFVDYKLRSDDGELSAYSTNFLTYIGYASYIPNVILNWVNVFIQVGGNLTTRIVWSIIVEVVVFVFTVVLAMIDSSEWVSIFFWITIASVVIINTANGIYQNTVYGLAARLPFSYTGAVVLGSNISGTFTAIINIVAIAMAPNIRTSAIYYFITALFVLLACFDTYFALPLNRFYRFHESQHERATRAGKREAGRSRIPYWHVFKKAFPQLFNVFMVFFVTLAVFPAVLADTCRTEENFPVPVKYFQAVTCFLTFNLFAMLGNMIAGLFTWPSPRFLVIPVVLRVFFIPAFLLCHFYPMRVTRILPVLIDSDWAFWALAVMLGLTSGYYSSLAMMYCPRTVEPEYAPVAGMMGAASLITGIVTGIVFQMVCTMAVTHITFEIPGYDFPMRNCTVAIS</sequence>
<feature type="transmembrane region" description="Helical" evidence="8">
    <location>
        <begin position="233"/>
        <end position="263"/>
    </location>
</feature>
<comment type="caution">
    <text evidence="9">The sequence shown here is derived from an EMBL/GenBank/DDBJ whole genome shotgun (WGS) entry which is preliminary data.</text>
</comment>
<dbReference type="AlphaFoldDB" id="A0AAE1PRK4"/>
<evidence type="ECO:0000256" key="3">
    <source>
        <dbReference type="ARBA" id="ARBA00022448"/>
    </source>
</evidence>
<evidence type="ECO:0000256" key="8">
    <source>
        <dbReference type="SAM" id="Phobius"/>
    </source>
</evidence>
<comment type="similarity">
    <text evidence="2">Belongs to the SLC29A/ENT transporter (TC 2.A.57) family.</text>
</comment>
<keyword evidence="6 8" id="KW-0472">Membrane</keyword>
<feature type="transmembrane region" description="Helical" evidence="8">
    <location>
        <begin position="397"/>
        <end position="419"/>
    </location>
</feature>
<feature type="transmembrane region" description="Helical" evidence="8">
    <location>
        <begin position="332"/>
        <end position="351"/>
    </location>
</feature>
<feature type="transmembrane region" description="Helical" evidence="8">
    <location>
        <begin position="200"/>
        <end position="221"/>
    </location>
</feature>
<dbReference type="GO" id="GO:0005886">
    <property type="term" value="C:plasma membrane"/>
    <property type="evidence" value="ECO:0007669"/>
    <property type="project" value="TreeGrafter"/>
</dbReference>
<feature type="transmembrane region" description="Helical" evidence="8">
    <location>
        <begin position="469"/>
        <end position="491"/>
    </location>
</feature>
<evidence type="ECO:0000256" key="7">
    <source>
        <dbReference type="SAM" id="MobiDB-lite"/>
    </source>
</evidence>
<feature type="transmembrane region" description="Helical" evidence="8">
    <location>
        <begin position="142"/>
        <end position="162"/>
    </location>
</feature>
<evidence type="ECO:0000256" key="2">
    <source>
        <dbReference type="ARBA" id="ARBA00007965"/>
    </source>
</evidence>
<feature type="region of interest" description="Disordered" evidence="7">
    <location>
        <begin position="1"/>
        <end position="69"/>
    </location>
</feature>
<keyword evidence="3" id="KW-0813">Transport</keyword>
<evidence type="ECO:0000313" key="9">
    <source>
        <dbReference type="EMBL" id="KAK4312074.1"/>
    </source>
</evidence>
<evidence type="ECO:0000313" key="10">
    <source>
        <dbReference type="Proteomes" id="UP001292094"/>
    </source>
</evidence>
<proteinExistence type="inferred from homology"/>
<keyword evidence="10" id="KW-1185">Reference proteome</keyword>
<dbReference type="PANTHER" id="PTHR10332:SF80">
    <property type="entry name" value="EQUILIBRATIVE NUCLEOSIDE TRANSPORTER 2, ISOFORM A"/>
    <property type="match status" value="1"/>
</dbReference>
<protein>
    <recommendedName>
        <fullName evidence="11">Equilibrative nucleoside transporter 1</fullName>
    </recommendedName>
</protein>
<keyword evidence="4 8" id="KW-0812">Transmembrane</keyword>
<evidence type="ECO:0000256" key="6">
    <source>
        <dbReference type="ARBA" id="ARBA00023136"/>
    </source>
</evidence>
<name>A0AAE1PRK4_9EUCA</name>
<evidence type="ECO:0000256" key="5">
    <source>
        <dbReference type="ARBA" id="ARBA00022989"/>
    </source>
</evidence>
<feature type="transmembrane region" description="Helical" evidence="8">
    <location>
        <begin position="366"/>
        <end position="390"/>
    </location>
</feature>
<comment type="subcellular location">
    <subcellularLocation>
        <location evidence="1">Membrane</location>
        <topology evidence="1">Multi-pass membrane protein</topology>
    </subcellularLocation>
</comment>
<dbReference type="Proteomes" id="UP001292094">
    <property type="component" value="Unassembled WGS sequence"/>
</dbReference>
<dbReference type="SUPFAM" id="SSF103473">
    <property type="entry name" value="MFS general substrate transporter"/>
    <property type="match status" value="1"/>
</dbReference>
<evidence type="ECO:0000256" key="1">
    <source>
        <dbReference type="ARBA" id="ARBA00004141"/>
    </source>
</evidence>
<reference evidence="9" key="1">
    <citation type="submission" date="2023-11" db="EMBL/GenBank/DDBJ databases">
        <title>Genome assemblies of two species of porcelain crab, Petrolisthes cinctipes and Petrolisthes manimaculis (Anomura: Porcellanidae).</title>
        <authorList>
            <person name="Angst P."/>
        </authorList>
    </citation>
    <scope>NUCLEOTIDE SEQUENCE</scope>
    <source>
        <strain evidence="9">PB745_02</strain>
        <tissue evidence="9">Gill</tissue>
    </source>
</reference>
<dbReference type="PRINTS" id="PR01130">
    <property type="entry name" value="DERENTRNSPRT"/>
</dbReference>
<accession>A0AAE1PRK4</accession>
<dbReference type="InterPro" id="IPR002259">
    <property type="entry name" value="Eqnu_transpt"/>
</dbReference>
<dbReference type="Pfam" id="PF01733">
    <property type="entry name" value="Nucleoside_tran"/>
    <property type="match status" value="1"/>
</dbReference>
<keyword evidence="5 8" id="KW-1133">Transmembrane helix</keyword>
<dbReference type="PANTHER" id="PTHR10332">
    <property type="entry name" value="EQUILIBRATIVE NUCLEOSIDE TRANSPORTER"/>
    <property type="match status" value="1"/>
</dbReference>